<dbReference type="EMBL" id="CP002113">
    <property type="protein sequence ID" value="AEK22556.1"/>
    <property type="molecule type" value="Genomic_DNA"/>
</dbReference>
<dbReference type="Proteomes" id="UP000008895">
    <property type="component" value="Chromosome"/>
</dbReference>
<reference evidence="1 2" key="1">
    <citation type="journal article" date="2011" name="J. Bacteriol.">
        <title>Complete genome sequence of the dog commensal and human pathogen Capnocytophaga canimorsus strain 5.</title>
        <authorList>
            <person name="Manfredi P."/>
            <person name="Pagni M."/>
            <person name="Cornelis G.R."/>
        </authorList>
    </citation>
    <scope>NUCLEOTIDE SEQUENCE [LARGE SCALE GENOMIC DNA]</scope>
    <source>
        <strain evidence="2">5</strain>
    </source>
</reference>
<gene>
    <name evidence="1" type="ordered locus">Ccan_04340</name>
</gene>
<sequence length="38" mass="4520">MPRFITYIIQQKNMKITEHIAKAKGQTQRRFLGSELSR</sequence>
<dbReference type="KEGG" id="ccm:Ccan_04340"/>
<dbReference type="HOGENOM" id="CLU_3326119_0_0_10"/>
<organism evidence="1 2">
    <name type="scientific">Capnocytophaga canimorsus (strain 5)</name>
    <dbReference type="NCBI Taxonomy" id="860228"/>
    <lineage>
        <taxon>Bacteria</taxon>
        <taxon>Pseudomonadati</taxon>
        <taxon>Bacteroidota</taxon>
        <taxon>Flavobacteriia</taxon>
        <taxon>Flavobacteriales</taxon>
        <taxon>Flavobacteriaceae</taxon>
        <taxon>Capnocytophaga</taxon>
    </lineage>
</organism>
<evidence type="ECO:0000313" key="1">
    <source>
        <dbReference type="EMBL" id="AEK22556.1"/>
    </source>
</evidence>
<name>F9YRS7_CAPCC</name>
<evidence type="ECO:0000313" key="2">
    <source>
        <dbReference type="Proteomes" id="UP000008895"/>
    </source>
</evidence>
<dbReference type="STRING" id="860228.Ccan_04340"/>
<keyword evidence="2" id="KW-1185">Reference proteome</keyword>
<accession>F9YRS7</accession>
<protein>
    <submittedName>
        <fullName evidence="1">Uncharacterized protein</fullName>
    </submittedName>
</protein>
<proteinExistence type="predicted"/>
<dbReference type="AlphaFoldDB" id="F9YRS7"/>